<dbReference type="GO" id="GO:0003824">
    <property type="term" value="F:catalytic activity"/>
    <property type="evidence" value="ECO:0007669"/>
    <property type="project" value="InterPro"/>
</dbReference>
<organism evidence="5">
    <name type="scientific">Micromonospora sp. CCTCC AA 2012012</name>
    <dbReference type="NCBI Taxonomy" id="3111921"/>
    <lineage>
        <taxon>Bacteria</taxon>
        <taxon>Bacillati</taxon>
        <taxon>Actinomycetota</taxon>
        <taxon>Actinomycetes</taxon>
        <taxon>Micromonosporales</taxon>
        <taxon>Micromonosporaceae</taxon>
        <taxon>Micromonospora</taxon>
    </lineage>
</organism>
<dbReference type="InterPro" id="IPR029058">
    <property type="entry name" value="AB_hydrolase_fold"/>
</dbReference>
<reference evidence="6" key="2">
    <citation type="submission" date="2024-06" db="EMBL/GenBank/DDBJ databases">
        <title>Micromonospora mangrovi CCTCC AA 2012012 genome sequences.</title>
        <authorList>
            <person name="Gao J."/>
        </authorList>
    </citation>
    <scope>NUCLEOTIDE SEQUENCE</scope>
    <source>
        <strain evidence="6">CCTCC AA 2012012</strain>
    </source>
</reference>
<dbReference type="InterPro" id="IPR025110">
    <property type="entry name" value="AMP-bd_C"/>
</dbReference>
<feature type="domain" description="Carrier" evidence="4">
    <location>
        <begin position="1505"/>
        <end position="1580"/>
    </location>
</feature>
<evidence type="ECO:0000313" key="5">
    <source>
        <dbReference type="EMBL" id="XBP95091.1"/>
    </source>
</evidence>
<dbReference type="GO" id="GO:0005829">
    <property type="term" value="C:cytosol"/>
    <property type="evidence" value="ECO:0007669"/>
    <property type="project" value="TreeGrafter"/>
</dbReference>
<dbReference type="InterPro" id="IPR009081">
    <property type="entry name" value="PP-bd_ACP"/>
</dbReference>
<dbReference type="PANTHER" id="PTHR45527:SF1">
    <property type="entry name" value="FATTY ACID SYNTHASE"/>
    <property type="match status" value="1"/>
</dbReference>
<dbReference type="Gene3D" id="3.40.50.12780">
    <property type="entry name" value="N-terminal domain of ligase-like"/>
    <property type="match status" value="1"/>
</dbReference>
<dbReference type="Gene3D" id="3.30.559.10">
    <property type="entry name" value="Chloramphenicol acetyltransferase-like domain"/>
    <property type="match status" value="2"/>
</dbReference>
<dbReference type="InterPro" id="IPR045851">
    <property type="entry name" value="AMP-bd_C_sf"/>
</dbReference>
<dbReference type="InterPro" id="IPR020806">
    <property type="entry name" value="PKS_PP-bd"/>
</dbReference>
<dbReference type="CDD" id="cd19540">
    <property type="entry name" value="LCL_NRPS-like"/>
    <property type="match status" value="2"/>
</dbReference>
<reference evidence="5" key="1">
    <citation type="submission" date="2024-01" db="EMBL/GenBank/DDBJ databases">
        <title>The genome sequence of Micromonospora mangrovi CCTCC AA 2012012.</title>
        <authorList>
            <person name="Gao J."/>
        </authorList>
    </citation>
    <scope>NUCLEOTIDE SEQUENCE</scope>
    <source>
        <strain evidence="5">CCTCC AA 2012012</strain>
    </source>
</reference>
<dbReference type="GO" id="GO:0043041">
    <property type="term" value="P:amino acid activation for nonribosomal peptide biosynthetic process"/>
    <property type="evidence" value="ECO:0007669"/>
    <property type="project" value="TreeGrafter"/>
</dbReference>
<gene>
    <name evidence="6" type="ORF">ABUL08_06830</name>
    <name evidence="5" type="ORF">VK199_06785</name>
</gene>
<sequence>MIPLSYAQRRLWFLNRLEGPSSTYNAPVVLALAGVPDLAALGGALADVVARHEVLRTVFPSVDGEPVQHVLPGTAVEVSVRDCVPDQVDELVAEFTAGTFDIAVQPPLRARLLVTGPDRSVLVLLLHHVATDGASTGPLLRDLSEAYAARRAGAAPQWEPLPVQYADYTLWQRELLGEESDPESVLSTQLAWWREALADLPPVLDLPLDRPRAVEATRRGGTVTGWLDAGTHRRLADLGRTRRASMFMTLQAGLAATLTRLGAGTDVPIGAPVAGRPDEALHDLVGFFVNTVVLRTDVSGDPAFADLVERVRDADLAAYAHEEVPFDLVVERLNPDRSLGHHPFFQVMLTVDTAPPAGLRLGDLAATVRPATLDSAKFDLTVFCTEVRDDDGAPAGVEVWFQYATDLFDEATARLLLEVYLRLLRAVAADPATPIDALDVLTAAEHSGLAERRARLVAAPTVDAAAPTGDGPLSAREEILAGLFAAALGTDRIGRHDNFFRSGGHSLLATKLVNRVRAVLGVEVGLRDFFVDPTVAGLDRRIGELTGLGVRPPLTPARRPDLVPLSYAQRRLWFLTEMDGSHRIYNIPVVLRLDRPLDPAALTAAARDVTDRHEVLRTVYAAVDGEPFQVVLDEATPTVTVRDVPAAELSRAVDAATGHVFDLAGEIPFRVWLLRVDDGSQVLVVLVHHIAGDGWSTGPLLRDLGTAYQARLAGTAPDWAPLPVQYADYTLWQRESLGEPDDPASPLGRQLAHWRTTLDGAPEVLELPVDRPRPAVASHRGDLVPFALDARTHEAVLRVARDTGATVFMVLQAALAALLSRLGAGTDIPIGTVIAGRGDEALDDLVGFFVNTLVLRTDVSGDPTFAELVTRVRDADLAAYDHQDLPFERLVEELNPTRSTAHHPLIQVTLVLQNTGGAQPTRNALAGVDVPFDTGTAKFDLTLAVREEHDGTTPRGIRGVLEYATDLFDPASADLIADRLGRLLRAVTADPDTTVGDVDLFTPAEQRRNTGGHPQAPAAGIADLVAAHAATTPTAVAVVAGQRRMTYAELDADANRLARQLAAAGVRRGDVVGVLLPPGPALPVAALAALRAGAAYLPLDPALPDGPLAARAATVTLAALLTETAHSGRLVGLPRTVLVDADGWRDRPADPPAVPGHPGDAAVVLVDDTGRTPRAVLHPHRALVDAVARLGTAADQVWLPWAPPSTGDFVAPFWAALTTGARCVLPDRLPPTPDALAALVARHGVTAVALPAALLALLADEHPTVLTGLRHLVTGGEPPSVAHLAELRRRHPGLRLVHAYGGAEAGPWALSHPVDAPPTGPAVPVAGDGHRCHVLDERLRPVPTGVPGELYLCGPGLAEGWPNRPGATAARFVADPCDPTGGRMLRTGERASWAADGTLRLHGPVDRPTLGGVPVEPERVAATLTAHPAVRRAAVVVRDGTQLVGYVVPAPGAAPAVAELRRHAARTLPEHLVPAELVVLATLPLTPDGRLDRAALPAPADPTATTRDPREARLRELFAEVLDGRPVDVHDNFFRIGGHSLLAVRLVNRIRAALSVEVTIRDVFQAPSVAALAERLAAATSAAPARPTLRRRAGAGTR</sequence>
<evidence type="ECO:0000313" key="6">
    <source>
        <dbReference type="EMBL" id="XCH75794.1"/>
    </source>
</evidence>
<evidence type="ECO:0000259" key="4">
    <source>
        <dbReference type="PROSITE" id="PS50075"/>
    </source>
</evidence>
<dbReference type="GO" id="GO:0072330">
    <property type="term" value="P:monocarboxylic acid biosynthetic process"/>
    <property type="evidence" value="ECO:0007669"/>
    <property type="project" value="UniProtKB-ARBA"/>
</dbReference>
<dbReference type="Pfam" id="PF00501">
    <property type="entry name" value="AMP-binding"/>
    <property type="match status" value="1"/>
</dbReference>
<feature type="domain" description="Carrier" evidence="4">
    <location>
        <begin position="471"/>
        <end position="546"/>
    </location>
</feature>
<dbReference type="Pfam" id="PF00668">
    <property type="entry name" value="Condensation"/>
    <property type="match status" value="2"/>
</dbReference>
<evidence type="ECO:0000256" key="3">
    <source>
        <dbReference type="ARBA" id="ARBA00022553"/>
    </source>
</evidence>
<protein>
    <submittedName>
        <fullName evidence="5">Condensation domain-containing protein</fullName>
    </submittedName>
</protein>
<dbReference type="SUPFAM" id="SSF52777">
    <property type="entry name" value="CoA-dependent acyltransferases"/>
    <property type="match status" value="4"/>
</dbReference>
<dbReference type="Gene3D" id="1.10.1200.10">
    <property type="entry name" value="ACP-like"/>
    <property type="match status" value="1"/>
</dbReference>
<dbReference type="Gene3D" id="3.30.559.30">
    <property type="entry name" value="Nonribosomal peptide synthetase, condensation domain"/>
    <property type="match status" value="2"/>
</dbReference>
<dbReference type="SUPFAM" id="SSF47336">
    <property type="entry name" value="ACP-like"/>
    <property type="match status" value="2"/>
</dbReference>
<dbReference type="InterPro" id="IPR006162">
    <property type="entry name" value="Ppantetheine_attach_site"/>
</dbReference>
<dbReference type="GO" id="GO:0044550">
    <property type="term" value="P:secondary metabolite biosynthetic process"/>
    <property type="evidence" value="ECO:0007669"/>
    <property type="project" value="TreeGrafter"/>
</dbReference>
<dbReference type="InterPro" id="IPR036736">
    <property type="entry name" value="ACP-like_sf"/>
</dbReference>
<dbReference type="GO" id="GO:0031177">
    <property type="term" value="F:phosphopantetheine binding"/>
    <property type="evidence" value="ECO:0007669"/>
    <property type="project" value="InterPro"/>
</dbReference>
<proteinExistence type="predicted"/>
<dbReference type="Gene3D" id="3.30.300.30">
    <property type="match status" value="1"/>
</dbReference>
<dbReference type="GO" id="GO:0008610">
    <property type="term" value="P:lipid biosynthetic process"/>
    <property type="evidence" value="ECO:0007669"/>
    <property type="project" value="UniProtKB-ARBA"/>
</dbReference>
<dbReference type="Gene3D" id="3.40.50.1820">
    <property type="entry name" value="alpha/beta hydrolase"/>
    <property type="match status" value="1"/>
</dbReference>
<dbReference type="SUPFAM" id="SSF56801">
    <property type="entry name" value="Acetyl-CoA synthetase-like"/>
    <property type="match status" value="1"/>
</dbReference>
<dbReference type="InterPro" id="IPR001242">
    <property type="entry name" value="Condensation_dom"/>
</dbReference>
<dbReference type="Pfam" id="PF00550">
    <property type="entry name" value="PP-binding"/>
    <property type="match status" value="2"/>
</dbReference>
<dbReference type="PROSITE" id="PS50075">
    <property type="entry name" value="CARRIER"/>
    <property type="match status" value="2"/>
</dbReference>
<dbReference type="EMBL" id="CP159342">
    <property type="protein sequence ID" value="XCH75794.1"/>
    <property type="molecule type" value="Genomic_DNA"/>
</dbReference>
<dbReference type="FunFam" id="1.10.1200.10:FF:000016">
    <property type="entry name" value="Non-ribosomal peptide synthase"/>
    <property type="match status" value="1"/>
</dbReference>
<accession>A0AAU7MEP1</accession>
<name>A0AAU7MEP1_9ACTN</name>
<dbReference type="PROSITE" id="PS00012">
    <property type="entry name" value="PHOSPHOPANTETHEINE"/>
    <property type="match status" value="2"/>
</dbReference>
<evidence type="ECO:0000256" key="2">
    <source>
        <dbReference type="ARBA" id="ARBA00022450"/>
    </source>
</evidence>
<keyword evidence="3" id="KW-0597">Phosphoprotein</keyword>
<dbReference type="InterPro" id="IPR042099">
    <property type="entry name" value="ANL_N_sf"/>
</dbReference>
<dbReference type="RefSeq" id="WP_350935575.1">
    <property type="nucleotide sequence ID" value="NZ_CP157762.1"/>
</dbReference>
<evidence type="ECO:0000256" key="1">
    <source>
        <dbReference type="ARBA" id="ARBA00001957"/>
    </source>
</evidence>
<dbReference type="EMBL" id="CP157762">
    <property type="protein sequence ID" value="XBP95091.1"/>
    <property type="molecule type" value="Genomic_DNA"/>
</dbReference>
<keyword evidence="2" id="KW-0596">Phosphopantetheine</keyword>
<comment type="cofactor">
    <cofactor evidence="1">
        <name>pantetheine 4'-phosphate</name>
        <dbReference type="ChEBI" id="CHEBI:47942"/>
    </cofactor>
</comment>
<dbReference type="InterPro" id="IPR000873">
    <property type="entry name" value="AMP-dep_synth/lig_dom"/>
</dbReference>
<dbReference type="SMART" id="SM00823">
    <property type="entry name" value="PKS_PP"/>
    <property type="match status" value="2"/>
</dbReference>
<dbReference type="PANTHER" id="PTHR45527">
    <property type="entry name" value="NONRIBOSOMAL PEPTIDE SYNTHETASE"/>
    <property type="match status" value="1"/>
</dbReference>
<dbReference type="Pfam" id="PF13193">
    <property type="entry name" value="AMP-binding_C"/>
    <property type="match status" value="1"/>
</dbReference>
<dbReference type="InterPro" id="IPR023213">
    <property type="entry name" value="CAT-like_dom_sf"/>
</dbReference>